<sequence length="399" mass="42121">MKKPDPFRAERRFVNTAHFADHFFMLIFPTAVLSMGADFGLSYSELLKASIGGFLAFGAGSLLVGWLGDHGSRRNLLGIFFLGIGIAAIATGFSRSWWELALGLTAIGIFASIYHPIGTAMLAAGSTRIGRDMAFNGVCGNLGVALAALSTGVIVHQLGWRWAFVLPGLLVIGIGLVFLARVSHRPVSGALRGVGSRGRVAVWHLLTVVAATALMSGITFNGATISLPKVFDERVTLSSGDVLGTGLLVSVVFLVGAVGQLLVGRLIDRFSFRRVFVLFSLLQAPLLLLAVRAGDGLMVVAAAGIAFAVFGQVTLNDALIARFTPDAWRARIYALRYFISSGASGIAVALIAALHGRYGSFDPVWQFLACCGALLFVIALLLPGWMRSGGGRSDGVPGR</sequence>
<comment type="subcellular location">
    <subcellularLocation>
        <location evidence="1">Cell membrane</location>
        <topology evidence="1">Multi-pass membrane protein</topology>
    </subcellularLocation>
</comment>
<dbReference type="AlphaFoldDB" id="A0A450SX53"/>
<dbReference type="GO" id="GO:0005886">
    <property type="term" value="C:plasma membrane"/>
    <property type="evidence" value="ECO:0007669"/>
    <property type="project" value="UniProtKB-SubCell"/>
</dbReference>
<feature type="transmembrane region" description="Helical" evidence="7">
    <location>
        <begin position="364"/>
        <end position="382"/>
    </location>
</feature>
<dbReference type="PANTHER" id="PTHR23517:SF2">
    <property type="entry name" value="MULTIDRUG RESISTANCE PROTEIN MDTH"/>
    <property type="match status" value="1"/>
</dbReference>
<accession>A0A450SX53</accession>
<evidence type="ECO:0000313" key="9">
    <source>
        <dbReference type="EMBL" id="VFJ58612.1"/>
    </source>
</evidence>
<dbReference type="InterPro" id="IPR011701">
    <property type="entry name" value="MFS"/>
</dbReference>
<keyword evidence="6 7" id="KW-0472">Membrane</keyword>
<dbReference type="InterPro" id="IPR020846">
    <property type="entry name" value="MFS_dom"/>
</dbReference>
<evidence type="ECO:0000259" key="8">
    <source>
        <dbReference type="PROSITE" id="PS50850"/>
    </source>
</evidence>
<feature type="transmembrane region" description="Helical" evidence="7">
    <location>
        <begin position="21"/>
        <end position="43"/>
    </location>
</feature>
<dbReference type="SUPFAM" id="SSF103473">
    <property type="entry name" value="MFS general substrate transporter"/>
    <property type="match status" value="1"/>
</dbReference>
<feature type="transmembrane region" description="Helical" evidence="7">
    <location>
        <begin position="134"/>
        <end position="154"/>
    </location>
</feature>
<proteinExistence type="predicted"/>
<name>A0A450SX53_9GAMM</name>
<evidence type="ECO:0000256" key="7">
    <source>
        <dbReference type="SAM" id="Phobius"/>
    </source>
</evidence>
<dbReference type="InterPro" id="IPR036259">
    <property type="entry name" value="MFS_trans_sf"/>
</dbReference>
<evidence type="ECO:0000256" key="3">
    <source>
        <dbReference type="ARBA" id="ARBA00022475"/>
    </source>
</evidence>
<feature type="transmembrane region" description="Helical" evidence="7">
    <location>
        <begin position="160"/>
        <end position="180"/>
    </location>
</feature>
<feature type="transmembrane region" description="Helical" evidence="7">
    <location>
        <begin position="49"/>
        <end position="68"/>
    </location>
</feature>
<feature type="transmembrane region" description="Helical" evidence="7">
    <location>
        <begin position="335"/>
        <end position="358"/>
    </location>
</feature>
<keyword evidence="5 7" id="KW-1133">Transmembrane helix</keyword>
<evidence type="ECO:0000256" key="1">
    <source>
        <dbReference type="ARBA" id="ARBA00004651"/>
    </source>
</evidence>
<feature type="domain" description="Major facilitator superfamily (MFS) profile" evidence="8">
    <location>
        <begin position="1"/>
        <end position="387"/>
    </location>
</feature>
<feature type="transmembrane region" description="Helical" evidence="7">
    <location>
        <begin position="275"/>
        <end position="291"/>
    </location>
</feature>
<reference evidence="9" key="1">
    <citation type="submission" date="2019-02" db="EMBL/GenBank/DDBJ databases">
        <authorList>
            <person name="Gruber-Vodicka R. H."/>
            <person name="Seah K. B. B."/>
        </authorList>
    </citation>
    <scope>NUCLEOTIDE SEQUENCE</scope>
    <source>
        <strain evidence="9">BECK_DK161</strain>
    </source>
</reference>
<dbReference type="PANTHER" id="PTHR23517">
    <property type="entry name" value="RESISTANCE PROTEIN MDTM, PUTATIVE-RELATED-RELATED"/>
    <property type="match status" value="1"/>
</dbReference>
<feature type="transmembrane region" description="Helical" evidence="7">
    <location>
        <begin position="75"/>
        <end position="94"/>
    </location>
</feature>
<organism evidence="9">
    <name type="scientific">Candidatus Kentrum sp. DK</name>
    <dbReference type="NCBI Taxonomy" id="2126562"/>
    <lineage>
        <taxon>Bacteria</taxon>
        <taxon>Pseudomonadati</taxon>
        <taxon>Pseudomonadota</taxon>
        <taxon>Gammaproteobacteria</taxon>
        <taxon>Candidatus Kentrum</taxon>
    </lineage>
</organism>
<dbReference type="PROSITE" id="PS50850">
    <property type="entry name" value="MFS"/>
    <property type="match status" value="1"/>
</dbReference>
<dbReference type="EMBL" id="CAADEY010000066">
    <property type="protein sequence ID" value="VFJ58612.1"/>
    <property type="molecule type" value="Genomic_DNA"/>
</dbReference>
<evidence type="ECO:0000256" key="4">
    <source>
        <dbReference type="ARBA" id="ARBA00022692"/>
    </source>
</evidence>
<evidence type="ECO:0000256" key="2">
    <source>
        <dbReference type="ARBA" id="ARBA00022448"/>
    </source>
</evidence>
<feature type="transmembrane region" description="Helical" evidence="7">
    <location>
        <begin position="100"/>
        <end position="122"/>
    </location>
</feature>
<feature type="transmembrane region" description="Helical" evidence="7">
    <location>
        <begin position="201"/>
        <end position="222"/>
    </location>
</feature>
<dbReference type="Gene3D" id="1.20.1250.20">
    <property type="entry name" value="MFS general substrate transporter like domains"/>
    <property type="match status" value="2"/>
</dbReference>
<evidence type="ECO:0000256" key="5">
    <source>
        <dbReference type="ARBA" id="ARBA00022989"/>
    </source>
</evidence>
<keyword evidence="2" id="KW-0813">Transport</keyword>
<keyword evidence="4 7" id="KW-0812">Transmembrane</keyword>
<dbReference type="InterPro" id="IPR050171">
    <property type="entry name" value="MFS_Transporters"/>
</dbReference>
<dbReference type="GO" id="GO:0022857">
    <property type="term" value="F:transmembrane transporter activity"/>
    <property type="evidence" value="ECO:0007669"/>
    <property type="project" value="InterPro"/>
</dbReference>
<feature type="transmembrane region" description="Helical" evidence="7">
    <location>
        <begin position="297"/>
        <end position="315"/>
    </location>
</feature>
<protein>
    <submittedName>
        <fullName evidence="9">Major Facilitator Superfamily protein</fullName>
    </submittedName>
</protein>
<feature type="transmembrane region" description="Helical" evidence="7">
    <location>
        <begin position="242"/>
        <end position="263"/>
    </location>
</feature>
<gene>
    <name evidence="9" type="ORF">BECKDK2373C_GA0170839_106621</name>
</gene>
<evidence type="ECO:0000256" key="6">
    <source>
        <dbReference type="ARBA" id="ARBA00023136"/>
    </source>
</evidence>
<keyword evidence="3" id="KW-1003">Cell membrane</keyword>
<dbReference type="Pfam" id="PF07690">
    <property type="entry name" value="MFS_1"/>
    <property type="match status" value="1"/>
</dbReference>